<dbReference type="InterPro" id="IPR016085">
    <property type="entry name" value="Protease_inh_B-barrel_dom"/>
</dbReference>
<protein>
    <recommendedName>
        <fullName evidence="2">Lipocalin-like domain-containing protein</fullName>
    </recommendedName>
</protein>
<feature type="chain" id="PRO_5015657045" description="Lipocalin-like domain-containing protein" evidence="1">
    <location>
        <begin position="48"/>
        <end position="165"/>
    </location>
</feature>
<evidence type="ECO:0000259" key="2">
    <source>
        <dbReference type="Pfam" id="PF13648"/>
    </source>
</evidence>
<dbReference type="EMBL" id="QEHR01000002">
    <property type="protein sequence ID" value="PVW16274.1"/>
    <property type="molecule type" value="Genomic_DNA"/>
</dbReference>
<dbReference type="AlphaFoldDB" id="A0A2U0I5C8"/>
<dbReference type="GO" id="GO:0004866">
    <property type="term" value="F:endopeptidase inhibitor activity"/>
    <property type="evidence" value="ECO:0007669"/>
    <property type="project" value="InterPro"/>
</dbReference>
<reference evidence="3 4" key="1">
    <citation type="submission" date="2018-04" db="EMBL/GenBank/DDBJ databases">
        <title>Marixanthomonas spongiae HN-E44 sp. nov., isolated from a marine sponge.</title>
        <authorList>
            <person name="Luo L."/>
            <person name="Zhuang L."/>
        </authorList>
    </citation>
    <scope>NUCLEOTIDE SEQUENCE [LARGE SCALE GENOMIC DNA]</scope>
    <source>
        <strain evidence="3 4">HN-E44</strain>
    </source>
</reference>
<keyword evidence="4" id="KW-1185">Reference proteome</keyword>
<organism evidence="3 4">
    <name type="scientific">Marixanthomonas spongiae</name>
    <dbReference type="NCBI Taxonomy" id="2174845"/>
    <lineage>
        <taxon>Bacteria</taxon>
        <taxon>Pseudomonadati</taxon>
        <taxon>Bacteroidota</taxon>
        <taxon>Flavobacteriia</taxon>
        <taxon>Flavobacteriales</taxon>
        <taxon>Flavobacteriaceae</taxon>
        <taxon>Marixanthomonas</taxon>
    </lineage>
</organism>
<name>A0A2U0I5C8_9FLAO</name>
<feature type="signal peptide" evidence="1">
    <location>
        <begin position="1"/>
        <end position="47"/>
    </location>
</feature>
<dbReference type="Pfam" id="PF13648">
    <property type="entry name" value="Lipocalin_4"/>
    <property type="match status" value="1"/>
</dbReference>
<dbReference type="OrthoDB" id="1448599at2"/>
<sequence length="165" mass="18492">MAAYLRGEAAFTTYSFIAFQNKSTMKITPFKQALLALILFATATAFGQTVNAETLIGTWELKGTLMGNDGSGWVLPHKHSAPDCGKDHTQFSINNQGKELTYHQNCDVNEKPFQWHLEGNTLTLSRGEKTVLWHILSLENGRLKVGVQTHPDATNKMYVMYIKRS</sequence>
<dbReference type="SUPFAM" id="SSF50882">
    <property type="entry name" value="beta-Barrel protease inhibitors"/>
    <property type="match status" value="1"/>
</dbReference>
<evidence type="ECO:0000313" key="3">
    <source>
        <dbReference type="EMBL" id="PVW16274.1"/>
    </source>
</evidence>
<proteinExistence type="predicted"/>
<dbReference type="Proteomes" id="UP000245962">
    <property type="component" value="Unassembled WGS sequence"/>
</dbReference>
<feature type="domain" description="Lipocalin-like" evidence="2">
    <location>
        <begin position="55"/>
        <end position="144"/>
    </location>
</feature>
<evidence type="ECO:0000256" key="1">
    <source>
        <dbReference type="SAM" id="SignalP"/>
    </source>
</evidence>
<keyword evidence="1" id="KW-0732">Signal</keyword>
<gene>
    <name evidence="3" type="ORF">DDV96_03115</name>
</gene>
<dbReference type="InterPro" id="IPR024311">
    <property type="entry name" value="Lipocalin-like"/>
</dbReference>
<accession>A0A2U0I5C8</accession>
<evidence type="ECO:0000313" key="4">
    <source>
        <dbReference type="Proteomes" id="UP000245962"/>
    </source>
</evidence>
<comment type="caution">
    <text evidence="3">The sequence shown here is derived from an EMBL/GenBank/DDBJ whole genome shotgun (WGS) entry which is preliminary data.</text>
</comment>